<sequence>MLSKKHKVLLATAVALSMILIYAFFMTDVPILQEYISPIWKTDSSGEYYVLKAQWAIQNPALKSLLQLAENEPVSQSEVKEFISQRLRRPGGDFVKNIEEEVREKYTEEFTKSLARELEQNLRKNITESRYQEQLSSHKLEEEMKLRYLKENGALLKNEIIKTFLAETSDEELKLKIGQLDSLSIDSGGYFKNIITKIIDDFKPSGKGVLSKGKSVPLNGLREVTDPPKSRKDLTRRRTRVKPEDVDDLRKKHDGFVAFLRALSTPSMDIYSGNGILLAAGKKHMIGALNAVIQLREMGSELPVELVLDLKADYNKRFCEKVLPQFNGKCLVIEEILGLEVYGKIVPEGFPMKAIALVLSSFDNTIYIDSDTFVIKNVDSLLTSQPFLQTKFVLWPDNWHKGTSPIFYDIARLVPGEPVRRDGLSNEESFALYISKDKNTEILFHDLDGLPPFTSVESGQLVFSKREHFRSLFLALYYNLHGEKYYYPLLYQGVFGSGDRETFVPALHVMKEPYYLTDWEMKFSGVTREKANEPGEFYFDESTMVQSEPGAAMKFRQTWKEWLLKQGLDSRLNPFQNGEYTQNLMKKFFEENENLRQPEPLFMHVHSPKINALYNEISTKSRYDYLTRSIKEIDGGDKQDRLGSKDWELQFQAINTWSACEGMNDNAYWDSFHVNRKEVCKKLKEYLEILKQDSSDVEAANLKFLRKLD</sequence>
<keyword evidence="12" id="KW-1185">Reference proteome</keyword>
<dbReference type="Pfam" id="PF11051">
    <property type="entry name" value="Mannosyl_trans3"/>
    <property type="match status" value="1"/>
</dbReference>
<organism evidence="11 12">
    <name type="scientific">Metschnikowia aff. pulcherrima</name>
    <dbReference type="NCBI Taxonomy" id="2163413"/>
    <lineage>
        <taxon>Eukaryota</taxon>
        <taxon>Fungi</taxon>
        <taxon>Dikarya</taxon>
        <taxon>Ascomycota</taxon>
        <taxon>Saccharomycotina</taxon>
        <taxon>Pichiomycetes</taxon>
        <taxon>Metschnikowiaceae</taxon>
        <taxon>Metschnikowia</taxon>
    </lineage>
</organism>
<keyword evidence="9" id="KW-0472">Membrane</keyword>
<name>A0A4P6XLM9_9ASCO</name>
<comment type="pathway">
    <text evidence="2">Protein modification; protein glycosylation.</text>
</comment>
<feature type="region of interest" description="Disordered" evidence="10">
    <location>
        <begin position="220"/>
        <end position="239"/>
    </location>
</feature>
<dbReference type="STRING" id="2163413.A0A4P6XLM9"/>
<dbReference type="InterPro" id="IPR029044">
    <property type="entry name" value="Nucleotide-diphossugar_trans"/>
</dbReference>
<accession>A0A4P6XLM9</accession>
<keyword evidence="4 11" id="KW-0808">Transferase</keyword>
<dbReference type="SUPFAM" id="SSF53448">
    <property type="entry name" value="Nucleotide-diphospho-sugar transferases"/>
    <property type="match status" value="1"/>
</dbReference>
<evidence type="ECO:0000256" key="5">
    <source>
        <dbReference type="ARBA" id="ARBA00022692"/>
    </source>
</evidence>
<reference evidence="12" key="1">
    <citation type="submission" date="2019-03" db="EMBL/GenBank/DDBJ databases">
        <title>Snf2 controls pulcherriminic acid biosynthesis and connects pigmentation and antifungal activity of the yeast Metschnikowia pulcherrima.</title>
        <authorList>
            <person name="Gore-Lloyd D."/>
            <person name="Sumann I."/>
            <person name="Brachmann A.O."/>
            <person name="Schneeberger K."/>
            <person name="Ortiz-Merino R.A."/>
            <person name="Moreno-Beltran M."/>
            <person name="Schlaefli M."/>
            <person name="Kirner P."/>
            <person name="Santos Kron A."/>
            <person name="Wolfe K.H."/>
            <person name="Piel J."/>
            <person name="Ahrens C.H."/>
            <person name="Henk D."/>
            <person name="Freimoser F.M."/>
        </authorList>
    </citation>
    <scope>NUCLEOTIDE SEQUENCE [LARGE SCALE GENOMIC DNA]</scope>
    <source>
        <strain evidence="12">APC 1.2</strain>
    </source>
</reference>
<keyword evidence="11" id="KW-0328">Glycosyltransferase</keyword>
<dbReference type="InterPro" id="IPR022751">
    <property type="entry name" value="Alpha_mannosyltransferase"/>
</dbReference>
<evidence type="ECO:0000256" key="6">
    <source>
        <dbReference type="ARBA" id="ARBA00022968"/>
    </source>
</evidence>
<keyword evidence="5" id="KW-0812">Transmembrane</keyword>
<keyword evidence="8" id="KW-0333">Golgi apparatus</keyword>
<dbReference type="GO" id="GO:0000139">
    <property type="term" value="C:Golgi membrane"/>
    <property type="evidence" value="ECO:0007669"/>
    <property type="project" value="UniProtKB-SubCell"/>
</dbReference>
<keyword evidence="7" id="KW-1133">Transmembrane helix</keyword>
<proteinExistence type="inferred from homology"/>
<evidence type="ECO:0000256" key="1">
    <source>
        <dbReference type="ARBA" id="ARBA00004323"/>
    </source>
</evidence>
<keyword evidence="6" id="KW-0735">Signal-anchor</keyword>
<evidence type="ECO:0000256" key="8">
    <source>
        <dbReference type="ARBA" id="ARBA00023034"/>
    </source>
</evidence>
<dbReference type="AlphaFoldDB" id="A0A4P6XLM9"/>
<evidence type="ECO:0000256" key="7">
    <source>
        <dbReference type="ARBA" id="ARBA00022989"/>
    </source>
</evidence>
<comment type="subcellular location">
    <subcellularLocation>
        <location evidence="1">Golgi apparatus membrane</location>
        <topology evidence="1">Single-pass type II membrane protein</topology>
    </subcellularLocation>
</comment>
<gene>
    <name evidence="11" type="primary">MPUL0B06370</name>
    <name evidence="11" type="ORF">METSCH_B06370</name>
</gene>
<dbReference type="PANTHER" id="PTHR31646">
    <property type="entry name" value="ALPHA-1,2-MANNOSYLTRANSFERASE MNN2"/>
    <property type="match status" value="1"/>
</dbReference>
<evidence type="ECO:0000256" key="2">
    <source>
        <dbReference type="ARBA" id="ARBA00004922"/>
    </source>
</evidence>
<dbReference type="PANTHER" id="PTHR31646:SF1">
    <property type="entry name" value="ALPHA-1,2-MANNOSYLTRANSFERASE MNN2"/>
    <property type="match status" value="1"/>
</dbReference>
<evidence type="ECO:0000256" key="9">
    <source>
        <dbReference type="ARBA" id="ARBA00023136"/>
    </source>
</evidence>
<protein>
    <submittedName>
        <fullName evidence="11">Mannosyltransferase putative</fullName>
    </submittedName>
</protein>
<feature type="compositionally biased region" description="Basic and acidic residues" evidence="10">
    <location>
        <begin position="223"/>
        <end position="233"/>
    </location>
</feature>
<comment type="similarity">
    <text evidence="3">Belongs to the MNN1/MNT family.</text>
</comment>
<evidence type="ECO:0000256" key="3">
    <source>
        <dbReference type="ARBA" id="ARBA00009105"/>
    </source>
</evidence>
<dbReference type="GO" id="GO:0000026">
    <property type="term" value="F:alpha-1,2-mannosyltransferase activity"/>
    <property type="evidence" value="ECO:0007669"/>
    <property type="project" value="TreeGrafter"/>
</dbReference>
<evidence type="ECO:0000313" key="11">
    <source>
        <dbReference type="EMBL" id="QBM87435.1"/>
    </source>
</evidence>
<dbReference type="Proteomes" id="UP000292447">
    <property type="component" value="Chromosome II"/>
</dbReference>
<dbReference type="GO" id="GO:0046354">
    <property type="term" value="P:mannan biosynthetic process"/>
    <property type="evidence" value="ECO:0007669"/>
    <property type="project" value="UniProtKB-ARBA"/>
</dbReference>
<evidence type="ECO:0000313" key="12">
    <source>
        <dbReference type="Proteomes" id="UP000292447"/>
    </source>
</evidence>
<dbReference type="EMBL" id="CP034457">
    <property type="protein sequence ID" value="QBM87435.1"/>
    <property type="molecule type" value="Genomic_DNA"/>
</dbReference>
<evidence type="ECO:0000256" key="10">
    <source>
        <dbReference type="SAM" id="MobiDB-lite"/>
    </source>
</evidence>
<evidence type="ECO:0000256" key="4">
    <source>
        <dbReference type="ARBA" id="ARBA00022679"/>
    </source>
</evidence>